<dbReference type="Pfam" id="PF01145">
    <property type="entry name" value="Band_7"/>
    <property type="match status" value="1"/>
</dbReference>
<feature type="region of interest" description="Disordered" evidence="3">
    <location>
        <begin position="294"/>
        <end position="314"/>
    </location>
</feature>
<evidence type="ECO:0000256" key="2">
    <source>
        <dbReference type="ARBA" id="ARBA00008164"/>
    </source>
</evidence>
<comment type="caution">
    <text evidence="6">The sequence shown here is derived from an EMBL/GenBank/DDBJ whole genome shotgun (WGS) entry which is preliminary data.</text>
</comment>
<dbReference type="PANTHER" id="PTHR10264:SF19">
    <property type="entry name" value="AT06885P-RELATED"/>
    <property type="match status" value="1"/>
</dbReference>
<dbReference type="GO" id="GO:0006508">
    <property type="term" value="P:proteolysis"/>
    <property type="evidence" value="ECO:0007669"/>
    <property type="project" value="UniProtKB-KW"/>
</dbReference>
<reference evidence="6 7" key="1">
    <citation type="submission" date="2024-06" db="EMBL/GenBank/DDBJ databases">
        <title>Genomic Encyclopedia of Type Strains, Phase IV (KMG-IV): sequencing the most valuable type-strain genomes for metagenomic binning, comparative biology and taxonomic classification.</title>
        <authorList>
            <person name="Goeker M."/>
        </authorList>
    </citation>
    <scope>NUCLEOTIDE SEQUENCE [LARGE SCALE GENOMIC DNA]</scope>
    <source>
        <strain evidence="6 7">DSM 17809</strain>
    </source>
</reference>
<dbReference type="InterPro" id="IPR001107">
    <property type="entry name" value="Band_7"/>
</dbReference>
<comment type="subcellular location">
    <subcellularLocation>
        <location evidence="1">Membrane</location>
        <topology evidence="1">Single-pass membrane protein</topology>
    </subcellularLocation>
</comment>
<feature type="compositionally biased region" description="Basic and acidic residues" evidence="3">
    <location>
        <begin position="294"/>
        <end position="307"/>
    </location>
</feature>
<keyword evidence="6" id="KW-0645">Protease</keyword>
<sequence length="314" mass="34458">MRQASAMPTTLFFLVALLGLWPAYLAYRAGGPAGGVSASLLVLACAMLVGSATRVASQWERAVVLRLGRFQALRGPGLFFIIPIVDTVAYLIDVRVITSSFKAEKTLTKDTVPVDVDAVLFWRVVDPQRAALDVEDYSSAIAWASQTALRDVIGKTMLADMLEGREKISRELGRIIDERSQPWGVNVISVELKDVLIPASLEDAMSMQAQAERERQARLILGDSERQVAEKFQEAARTYADNPTAFHLRAMNMLYEGLKQNSTIVVVPSSAVDSMNLGALSGVTALGMELERRQGKIREHRPREHKPAPVRPAA</sequence>
<dbReference type="SUPFAM" id="SSF117892">
    <property type="entry name" value="Band 7/SPFH domain"/>
    <property type="match status" value="1"/>
</dbReference>
<evidence type="ECO:0000256" key="1">
    <source>
        <dbReference type="ARBA" id="ARBA00004167"/>
    </source>
</evidence>
<dbReference type="InterPro" id="IPR036013">
    <property type="entry name" value="Band_7/SPFH_dom_sf"/>
</dbReference>
<dbReference type="EMBL" id="JBEPLU010000002">
    <property type="protein sequence ID" value="MET3527745.1"/>
    <property type="molecule type" value="Genomic_DNA"/>
</dbReference>
<proteinExistence type="inferred from homology"/>
<keyword evidence="7" id="KW-1185">Reference proteome</keyword>
<dbReference type="RefSeq" id="WP_331929273.1">
    <property type="nucleotide sequence ID" value="NZ_JBEPLU010000002.1"/>
</dbReference>
<comment type="similarity">
    <text evidence="2">Belongs to the band 7/mec-2 family.</text>
</comment>
<dbReference type="Proteomes" id="UP001549110">
    <property type="component" value="Unassembled WGS sequence"/>
</dbReference>
<keyword evidence="4" id="KW-1133">Transmembrane helix</keyword>
<dbReference type="PRINTS" id="PR00721">
    <property type="entry name" value="STOMATIN"/>
</dbReference>
<dbReference type="PANTHER" id="PTHR10264">
    <property type="entry name" value="BAND 7 PROTEIN-RELATED"/>
    <property type="match status" value="1"/>
</dbReference>
<keyword evidence="4" id="KW-0812">Transmembrane</keyword>
<gene>
    <name evidence="6" type="ORF">ABID41_002863</name>
</gene>
<evidence type="ECO:0000259" key="5">
    <source>
        <dbReference type="SMART" id="SM00244"/>
    </source>
</evidence>
<dbReference type="InterPro" id="IPR001972">
    <property type="entry name" value="Stomatin_HflK_fam"/>
</dbReference>
<dbReference type="InterPro" id="IPR043202">
    <property type="entry name" value="Band-7_stomatin-like"/>
</dbReference>
<accession>A0ABV2EL27</accession>
<evidence type="ECO:0000256" key="3">
    <source>
        <dbReference type="SAM" id="MobiDB-lite"/>
    </source>
</evidence>
<evidence type="ECO:0000313" key="6">
    <source>
        <dbReference type="EMBL" id="MET3527745.1"/>
    </source>
</evidence>
<keyword evidence="6" id="KW-0378">Hydrolase</keyword>
<name>A0ABV2EL27_9CAUL</name>
<feature type="transmembrane region" description="Helical" evidence="4">
    <location>
        <begin position="77"/>
        <end position="97"/>
    </location>
</feature>
<dbReference type="Gene3D" id="3.30.479.30">
    <property type="entry name" value="Band 7 domain"/>
    <property type="match status" value="1"/>
</dbReference>
<dbReference type="SMART" id="SM00244">
    <property type="entry name" value="PHB"/>
    <property type="match status" value="1"/>
</dbReference>
<dbReference type="Gene3D" id="6.10.250.2090">
    <property type="match status" value="1"/>
</dbReference>
<evidence type="ECO:0000313" key="7">
    <source>
        <dbReference type="Proteomes" id="UP001549110"/>
    </source>
</evidence>
<evidence type="ECO:0000256" key="4">
    <source>
        <dbReference type="SAM" id="Phobius"/>
    </source>
</evidence>
<dbReference type="GO" id="GO:0008233">
    <property type="term" value="F:peptidase activity"/>
    <property type="evidence" value="ECO:0007669"/>
    <property type="project" value="UniProtKB-KW"/>
</dbReference>
<protein>
    <submittedName>
        <fullName evidence="6">Regulator of protease activity HflC (Stomatin/prohibitin superfamily)</fullName>
    </submittedName>
</protein>
<organism evidence="6 7">
    <name type="scientific">Phenylobacterium koreense</name>
    <dbReference type="NCBI Taxonomy" id="266125"/>
    <lineage>
        <taxon>Bacteria</taxon>
        <taxon>Pseudomonadati</taxon>
        <taxon>Pseudomonadota</taxon>
        <taxon>Alphaproteobacteria</taxon>
        <taxon>Caulobacterales</taxon>
        <taxon>Caulobacteraceae</taxon>
        <taxon>Phenylobacterium</taxon>
    </lineage>
</organism>
<feature type="domain" description="Band 7" evidence="5">
    <location>
        <begin position="51"/>
        <end position="209"/>
    </location>
</feature>
<keyword evidence="4" id="KW-0472">Membrane</keyword>
<feature type="transmembrane region" description="Helical" evidence="4">
    <location>
        <begin position="38"/>
        <end position="56"/>
    </location>
</feature>
<dbReference type="CDD" id="cd13775">
    <property type="entry name" value="SPFH_eoslipins_u3"/>
    <property type="match status" value="1"/>
</dbReference>